<evidence type="ECO:0000313" key="6">
    <source>
        <dbReference type="EMBL" id="MFC3852193.1"/>
    </source>
</evidence>
<evidence type="ECO:0000313" key="7">
    <source>
        <dbReference type="Proteomes" id="UP001595617"/>
    </source>
</evidence>
<gene>
    <name evidence="6" type="ORF">ACFOOG_05030</name>
</gene>
<protein>
    <submittedName>
        <fullName evidence="6">LysR substrate-binding domain-containing protein</fullName>
    </submittedName>
</protein>
<comment type="caution">
    <text evidence="6">The sequence shown here is derived from an EMBL/GenBank/DDBJ whole genome shotgun (WGS) entry which is preliminary data.</text>
</comment>
<dbReference type="Pfam" id="PF03466">
    <property type="entry name" value="LysR_substrate"/>
    <property type="match status" value="1"/>
</dbReference>
<accession>A0ABV7ZWP8</accession>
<dbReference type="InterPro" id="IPR000847">
    <property type="entry name" value="LysR_HTH_N"/>
</dbReference>
<organism evidence="6 7">
    <name type="scientific">Saccharospirillum mangrovi</name>
    <dbReference type="NCBI Taxonomy" id="2161747"/>
    <lineage>
        <taxon>Bacteria</taxon>
        <taxon>Pseudomonadati</taxon>
        <taxon>Pseudomonadota</taxon>
        <taxon>Gammaproteobacteria</taxon>
        <taxon>Oceanospirillales</taxon>
        <taxon>Saccharospirillaceae</taxon>
        <taxon>Saccharospirillum</taxon>
    </lineage>
</organism>
<dbReference type="InterPro" id="IPR058163">
    <property type="entry name" value="LysR-type_TF_proteobact-type"/>
</dbReference>
<dbReference type="PANTHER" id="PTHR30537">
    <property type="entry name" value="HTH-TYPE TRANSCRIPTIONAL REGULATOR"/>
    <property type="match status" value="1"/>
</dbReference>
<keyword evidence="7" id="KW-1185">Reference proteome</keyword>
<evidence type="ECO:0000256" key="1">
    <source>
        <dbReference type="ARBA" id="ARBA00009437"/>
    </source>
</evidence>
<proteinExistence type="inferred from homology"/>
<keyword evidence="2" id="KW-0805">Transcription regulation</keyword>
<dbReference type="InterPro" id="IPR036390">
    <property type="entry name" value="WH_DNA-bd_sf"/>
</dbReference>
<name>A0ABV7ZWP8_9GAMM</name>
<dbReference type="PROSITE" id="PS50931">
    <property type="entry name" value="HTH_LYSR"/>
    <property type="match status" value="1"/>
</dbReference>
<dbReference type="SUPFAM" id="SSF53850">
    <property type="entry name" value="Periplasmic binding protein-like II"/>
    <property type="match status" value="1"/>
</dbReference>
<evidence type="ECO:0000256" key="3">
    <source>
        <dbReference type="ARBA" id="ARBA00023125"/>
    </source>
</evidence>
<dbReference type="PRINTS" id="PR00039">
    <property type="entry name" value="HTHLYSR"/>
</dbReference>
<comment type="similarity">
    <text evidence="1">Belongs to the LysR transcriptional regulatory family.</text>
</comment>
<dbReference type="Gene3D" id="3.40.190.10">
    <property type="entry name" value="Periplasmic binding protein-like II"/>
    <property type="match status" value="2"/>
</dbReference>
<dbReference type="SUPFAM" id="SSF46785">
    <property type="entry name" value="Winged helix' DNA-binding domain"/>
    <property type="match status" value="1"/>
</dbReference>
<feature type="domain" description="HTH lysR-type" evidence="5">
    <location>
        <begin position="7"/>
        <end position="64"/>
    </location>
</feature>
<dbReference type="Proteomes" id="UP001595617">
    <property type="component" value="Unassembled WGS sequence"/>
</dbReference>
<reference evidence="7" key="1">
    <citation type="journal article" date="2019" name="Int. J. Syst. Evol. Microbiol.">
        <title>The Global Catalogue of Microorganisms (GCM) 10K type strain sequencing project: providing services to taxonomists for standard genome sequencing and annotation.</title>
        <authorList>
            <consortium name="The Broad Institute Genomics Platform"/>
            <consortium name="The Broad Institute Genome Sequencing Center for Infectious Disease"/>
            <person name="Wu L."/>
            <person name="Ma J."/>
        </authorList>
    </citation>
    <scope>NUCLEOTIDE SEQUENCE [LARGE SCALE GENOMIC DNA]</scope>
    <source>
        <strain evidence="7">IBRC 10765</strain>
    </source>
</reference>
<keyword evidence="3" id="KW-0238">DNA-binding</keyword>
<keyword evidence="4" id="KW-0804">Transcription</keyword>
<evidence type="ECO:0000256" key="4">
    <source>
        <dbReference type="ARBA" id="ARBA00023163"/>
    </source>
</evidence>
<dbReference type="PANTHER" id="PTHR30537:SF79">
    <property type="entry name" value="TRANSCRIPTIONAL REGULATOR-RELATED"/>
    <property type="match status" value="1"/>
</dbReference>
<dbReference type="CDD" id="cd08432">
    <property type="entry name" value="PBP2_GcdR_TrpI_HvrB_AmpR_like"/>
    <property type="match status" value="1"/>
</dbReference>
<evidence type="ECO:0000259" key="5">
    <source>
        <dbReference type="PROSITE" id="PS50931"/>
    </source>
</evidence>
<evidence type="ECO:0000256" key="2">
    <source>
        <dbReference type="ARBA" id="ARBA00023015"/>
    </source>
</evidence>
<dbReference type="EMBL" id="JBHRYR010000002">
    <property type="protein sequence ID" value="MFC3852193.1"/>
    <property type="molecule type" value="Genomic_DNA"/>
</dbReference>
<dbReference type="Pfam" id="PF00126">
    <property type="entry name" value="HTH_1"/>
    <property type="match status" value="1"/>
</dbReference>
<dbReference type="Gene3D" id="1.10.10.10">
    <property type="entry name" value="Winged helix-like DNA-binding domain superfamily/Winged helix DNA-binding domain"/>
    <property type="match status" value="1"/>
</dbReference>
<dbReference type="InterPro" id="IPR005119">
    <property type="entry name" value="LysR_subst-bd"/>
</dbReference>
<dbReference type="InterPro" id="IPR036388">
    <property type="entry name" value="WH-like_DNA-bd_sf"/>
</dbReference>
<dbReference type="RefSeq" id="WP_380694066.1">
    <property type="nucleotide sequence ID" value="NZ_JBHRYR010000002.1"/>
</dbReference>
<sequence length="307" mass="34343">MIPNRLPPLNSLRAFEVAARLGSFAAAADELSLTSAAISHRIKSLEDRLGVALFDRQPRGVTLTDAGRRYYERLSDIFTQIEQATLALNDQSIDGPLTVSAPHSFLQHWLLPRLVSLRARHPGLLLVLRGESQLMNFRDHQADVGIRFGTGRYPNLYVEPLMTDRISILGATERLNALSDTHPISLLRAQPLLEDSSVHASEPWNTWQPWFQALGIRRTSNDSPLQFSDSSLVLAACVEGLGLCLGRYSIASHLLAARKLQAIAPWRSHEYAYYLVSHPSEAENPRALAFKNWLQDEVMNFMEVSPI</sequence>